<dbReference type="RefSeq" id="WP_104270770.1">
    <property type="nucleotide sequence ID" value="NZ_PSSW01000005.1"/>
</dbReference>
<comment type="caution">
    <text evidence="4">The sequence shown here is derived from an EMBL/GenBank/DDBJ whole genome shotgun (WGS) entry which is preliminary data.</text>
</comment>
<dbReference type="GO" id="GO:0000156">
    <property type="term" value="F:phosphorelay response regulator activity"/>
    <property type="evidence" value="ECO:0007669"/>
    <property type="project" value="TreeGrafter"/>
</dbReference>
<dbReference type="SUPFAM" id="SSF52172">
    <property type="entry name" value="CheY-like"/>
    <property type="match status" value="1"/>
</dbReference>
<dbReference type="PROSITE" id="PS50110">
    <property type="entry name" value="RESPONSE_REGULATORY"/>
    <property type="match status" value="1"/>
</dbReference>
<evidence type="ECO:0000259" key="2">
    <source>
        <dbReference type="PROSITE" id="PS50110"/>
    </source>
</evidence>
<dbReference type="Pfam" id="PF00072">
    <property type="entry name" value="Response_reg"/>
    <property type="match status" value="1"/>
</dbReference>
<evidence type="ECO:0000256" key="1">
    <source>
        <dbReference type="PROSITE-ProRule" id="PRU00169"/>
    </source>
</evidence>
<dbReference type="AlphaFoldDB" id="A0A3D8H1W5"/>
<dbReference type="InterPro" id="IPR011006">
    <property type="entry name" value="CheY-like_superfamily"/>
</dbReference>
<evidence type="ECO:0000259" key="3">
    <source>
        <dbReference type="PROSITE" id="PS51833"/>
    </source>
</evidence>
<keyword evidence="1" id="KW-0597">Phosphoprotein</keyword>
<reference evidence="4 5" key="1">
    <citation type="submission" date="2018-08" db="EMBL/GenBank/DDBJ databases">
        <title>Genome sequence of Marinobacter flavimaris KCTC 12185.</title>
        <authorList>
            <person name="Chun J."/>
            <person name="Kim B.-Y."/>
            <person name="Choi S.-B."/>
            <person name="Kwak M.-J."/>
        </authorList>
    </citation>
    <scope>NUCLEOTIDE SEQUENCE [LARGE SCALE GENOMIC DNA]</scope>
    <source>
        <strain evidence="4 5">KCTC 12185</strain>
    </source>
</reference>
<evidence type="ECO:0000313" key="4">
    <source>
        <dbReference type="EMBL" id="RDU40717.1"/>
    </source>
</evidence>
<sequence>MNVIIVEDDELMADLLETVVAGLHPAINVFKAFTKREALDLWRGKDPGLFIVDWSLPDGSGLDVLREIRGKDENMPVVMVTGRADRDSILKAAHYGISGYMSKPFSVELLHERLARMLKGVLPEDNDSESLDEMLSRKLESGLQIPTRMDVSGILGLMERAHDLSGAQLAERWQKEASLCARLLEVANRSSFRRTGEPVATVRDAISVMGVPMALSQALALALDSGSAFRSAALADRARQHQAEAEAAGVEAQKIALVLDKKALEFQTAGLLSRMGELAVLNVMDQFVQHGGELTDADIENGLRDWAQKYGNTLKVQWRLPLAIRQMTGAVHYLARGDVRQNLLVMRVAGLIAGGQTDNSECARLLRHLGLEDWLESRKQTSDTGSV</sequence>
<dbReference type="InterPro" id="IPR001789">
    <property type="entry name" value="Sig_transdc_resp-reg_receiver"/>
</dbReference>
<feature type="domain" description="HDOD" evidence="3">
    <location>
        <begin position="145"/>
        <end position="334"/>
    </location>
</feature>
<keyword evidence="5" id="KW-1185">Reference proteome</keyword>
<dbReference type="Proteomes" id="UP000256431">
    <property type="component" value="Unassembled WGS sequence"/>
</dbReference>
<proteinExistence type="predicted"/>
<gene>
    <name evidence="4" type="ORF">DXI23_13190</name>
</gene>
<feature type="domain" description="Response regulatory" evidence="2">
    <location>
        <begin position="2"/>
        <end position="118"/>
    </location>
</feature>
<dbReference type="PANTHER" id="PTHR45526:SF1">
    <property type="entry name" value="TRANSCRIPTIONAL REGULATORY PROTEIN DCUR-RELATED"/>
    <property type="match status" value="1"/>
</dbReference>
<name>A0A3D8H1W5_9GAMM</name>
<dbReference type="Gene3D" id="1.10.3210.10">
    <property type="entry name" value="Hypothetical protein af1432"/>
    <property type="match status" value="1"/>
</dbReference>
<dbReference type="SUPFAM" id="SSF109604">
    <property type="entry name" value="HD-domain/PDEase-like"/>
    <property type="match status" value="1"/>
</dbReference>
<dbReference type="CDD" id="cd00156">
    <property type="entry name" value="REC"/>
    <property type="match status" value="1"/>
</dbReference>
<accession>A0A3D8H1W5</accession>
<protein>
    <submittedName>
        <fullName evidence="4">Response regulator</fullName>
    </submittedName>
</protein>
<dbReference type="Pfam" id="PF08668">
    <property type="entry name" value="HDOD"/>
    <property type="match status" value="1"/>
</dbReference>
<evidence type="ECO:0000313" key="5">
    <source>
        <dbReference type="Proteomes" id="UP000256431"/>
    </source>
</evidence>
<dbReference type="InterPro" id="IPR013976">
    <property type="entry name" value="HDOD"/>
</dbReference>
<feature type="modified residue" description="4-aspartylphosphate" evidence="1">
    <location>
        <position position="53"/>
    </location>
</feature>
<dbReference type="Gene3D" id="3.40.50.2300">
    <property type="match status" value="1"/>
</dbReference>
<organism evidence="4 5">
    <name type="scientific">Marinobacter flavimaris</name>
    <dbReference type="NCBI Taxonomy" id="262076"/>
    <lineage>
        <taxon>Bacteria</taxon>
        <taxon>Pseudomonadati</taxon>
        <taxon>Pseudomonadota</taxon>
        <taxon>Gammaproteobacteria</taxon>
        <taxon>Pseudomonadales</taxon>
        <taxon>Marinobacteraceae</taxon>
        <taxon>Marinobacter</taxon>
    </lineage>
</organism>
<dbReference type="PANTHER" id="PTHR45526">
    <property type="entry name" value="TRANSCRIPTIONAL REGULATORY PROTEIN DPIA"/>
    <property type="match status" value="1"/>
</dbReference>
<dbReference type="PROSITE" id="PS51833">
    <property type="entry name" value="HDOD"/>
    <property type="match status" value="1"/>
</dbReference>
<dbReference type="SMART" id="SM00448">
    <property type="entry name" value="REC"/>
    <property type="match status" value="1"/>
</dbReference>
<dbReference type="EMBL" id="QRDH01000005">
    <property type="protein sequence ID" value="RDU40717.1"/>
    <property type="molecule type" value="Genomic_DNA"/>
</dbReference>
<dbReference type="InterPro" id="IPR051271">
    <property type="entry name" value="2C-system_Tx_regulators"/>
</dbReference>